<evidence type="ECO:0000256" key="4">
    <source>
        <dbReference type="ARBA" id="ARBA00023186"/>
    </source>
</evidence>
<evidence type="ECO:0000256" key="1">
    <source>
        <dbReference type="ARBA" id="ARBA00004496"/>
    </source>
</evidence>
<dbReference type="SUPFAM" id="SSF69737">
    <property type="entry name" value="Urease metallochaperone UreE, C-terminal domain"/>
    <property type="match status" value="1"/>
</dbReference>
<dbReference type="AlphaFoldDB" id="A0A1J5RSJ4"/>
<dbReference type="Gene3D" id="2.60.260.20">
    <property type="entry name" value="Urease metallochaperone UreE, N-terminal domain"/>
    <property type="match status" value="1"/>
</dbReference>
<dbReference type="EMBL" id="MLJW01000112">
    <property type="protein sequence ID" value="OIQ98934.1"/>
    <property type="molecule type" value="Genomic_DNA"/>
</dbReference>
<feature type="domain" description="UreE urease accessory N-terminal" evidence="6">
    <location>
        <begin position="2"/>
        <end position="64"/>
    </location>
</feature>
<name>A0A1J5RSJ4_9ZZZZ</name>
<dbReference type="PIRSF" id="PIRSF036402">
    <property type="entry name" value="Ureas_acces_UreE"/>
    <property type="match status" value="1"/>
</dbReference>
<dbReference type="GO" id="GO:0005737">
    <property type="term" value="C:cytoplasm"/>
    <property type="evidence" value="ECO:0007669"/>
    <property type="project" value="UniProtKB-SubCell"/>
</dbReference>
<dbReference type="GO" id="GO:0016151">
    <property type="term" value="F:nickel cation binding"/>
    <property type="evidence" value="ECO:0007669"/>
    <property type="project" value="InterPro"/>
</dbReference>
<gene>
    <name evidence="7" type="primary">ureE_2</name>
    <name evidence="7" type="ORF">GALL_190290</name>
</gene>
<dbReference type="CDD" id="cd00571">
    <property type="entry name" value="UreE"/>
    <property type="match status" value="1"/>
</dbReference>
<dbReference type="HAMAP" id="MF_00822">
    <property type="entry name" value="UreE"/>
    <property type="match status" value="1"/>
</dbReference>
<keyword evidence="2" id="KW-0963">Cytoplasm</keyword>
<dbReference type="GO" id="GO:0065003">
    <property type="term" value="P:protein-containing complex assembly"/>
    <property type="evidence" value="ECO:0007669"/>
    <property type="project" value="InterPro"/>
</dbReference>
<dbReference type="GO" id="GO:0006457">
    <property type="term" value="P:protein folding"/>
    <property type="evidence" value="ECO:0007669"/>
    <property type="project" value="InterPro"/>
</dbReference>
<evidence type="ECO:0000259" key="6">
    <source>
        <dbReference type="SMART" id="SM00988"/>
    </source>
</evidence>
<organism evidence="7">
    <name type="scientific">mine drainage metagenome</name>
    <dbReference type="NCBI Taxonomy" id="410659"/>
    <lineage>
        <taxon>unclassified sequences</taxon>
        <taxon>metagenomes</taxon>
        <taxon>ecological metagenomes</taxon>
    </lineage>
</organism>
<comment type="caution">
    <text evidence="7">The sequence shown here is derived from an EMBL/GenBank/DDBJ whole genome shotgun (WGS) entry which is preliminary data.</text>
</comment>
<evidence type="ECO:0000256" key="2">
    <source>
        <dbReference type="ARBA" id="ARBA00022490"/>
    </source>
</evidence>
<keyword evidence="3" id="KW-0533">Nickel</keyword>
<comment type="subcellular location">
    <subcellularLocation>
        <location evidence="1">Cytoplasm</location>
    </subcellularLocation>
</comment>
<evidence type="ECO:0000256" key="3">
    <source>
        <dbReference type="ARBA" id="ARBA00022596"/>
    </source>
</evidence>
<dbReference type="InterPro" id="IPR004029">
    <property type="entry name" value="UreE_N"/>
</dbReference>
<reference evidence="7" key="1">
    <citation type="submission" date="2016-10" db="EMBL/GenBank/DDBJ databases">
        <title>Sequence of Gallionella enrichment culture.</title>
        <authorList>
            <person name="Poehlein A."/>
            <person name="Muehling M."/>
            <person name="Daniel R."/>
        </authorList>
    </citation>
    <scope>NUCLEOTIDE SEQUENCE</scope>
</reference>
<dbReference type="Pfam" id="PF05194">
    <property type="entry name" value="UreE_C"/>
    <property type="match status" value="1"/>
</dbReference>
<accession>A0A1J5RSJ4</accession>
<dbReference type="SMART" id="SM00988">
    <property type="entry name" value="UreE_N"/>
    <property type="match status" value="1"/>
</dbReference>
<feature type="region of interest" description="Disordered" evidence="5">
    <location>
        <begin position="135"/>
        <end position="155"/>
    </location>
</feature>
<dbReference type="Pfam" id="PF02814">
    <property type="entry name" value="UreE_N"/>
    <property type="match status" value="1"/>
</dbReference>
<dbReference type="InterPro" id="IPR036118">
    <property type="entry name" value="UreE_N_sf"/>
</dbReference>
<proteinExistence type="inferred from homology"/>
<dbReference type="NCBIfam" id="NF009751">
    <property type="entry name" value="PRK13261.1-1"/>
    <property type="match status" value="1"/>
</dbReference>
<dbReference type="InterPro" id="IPR012406">
    <property type="entry name" value="UreE"/>
</dbReference>
<dbReference type="InterPro" id="IPR007864">
    <property type="entry name" value="UreE_C_dom"/>
</dbReference>
<evidence type="ECO:0000256" key="5">
    <source>
        <dbReference type="SAM" id="MobiDB-lite"/>
    </source>
</evidence>
<dbReference type="Gene3D" id="3.30.70.790">
    <property type="entry name" value="UreE, C-terminal domain"/>
    <property type="match status" value="1"/>
</dbReference>
<evidence type="ECO:0000313" key="7">
    <source>
        <dbReference type="EMBL" id="OIQ98934.1"/>
    </source>
</evidence>
<keyword evidence="4" id="KW-0143">Chaperone</keyword>
<dbReference type="GO" id="GO:0019627">
    <property type="term" value="P:urea metabolic process"/>
    <property type="evidence" value="ECO:0007669"/>
    <property type="project" value="InterPro"/>
</dbReference>
<protein>
    <submittedName>
        <fullName evidence="7">Urease accessory protein UreE</fullName>
    </submittedName>
</protein>
<sequence length="169" mass="18145">MLLIEKKALEGAVATEHLVLPFELRCKSRLRTRLESGEEGGLFLERGTVLRGGDLLQADDGRIVLIMAALESVMEVRSDNALALARAAYHLGNRHVAVQLQPGLLRFAKDHVLGEMVSGLGLDVVETLAPFEPESGAYGGHGGHAHGHSADGEGRGARIHDMILKQRAS</sequence>
<dbReference type="SUPFAM" id="SSF69287">
    <property type="entry name" value="Urease metallochaperone UreE, N-terminal domain"/>
    <property type="match status" value="1"/>
</dbReference>